<dbReference type="InterPro" id="IPR039353">
    <property type="entry name" value="TF_Adf1"/>
</dbReference>
<dbReference type="PANTHER" id="PTHR12243:SF69">
    <property type="entry name" value="SI:CH73-59F11.3"/>
    <property type="match status" value="1"/>
</dbReference>
<dbReference type="GO" id="GO:0005634">
    <property type="term" value="C:nucleus"/>
    <property type="evidence" value="ECO:0007669"/>
    <property type="project" value="TreeGrafter"/>
</dbReference>
<gene>
    <name evidence="2" type="ORF">FWK35_00034433</name>
</gene>
<dbReference type="OrthoDB" id="6617746at2759"/>
<accession>A0A6G0VTE7</accession>
<dbReference type="Pfam" id="PF10545">
    <property type="entry name" value="MADF_DNA_bdg"/>
    <property type="match status" value="1"/>
</dbReference>
<dbReference type="GO" id="GO:0006357">
    <property type="term" value="P:regulation of transcription by RNA polymerase II"/>
    <property type="evidence" value="ECO:0007669"/>
    <property type="project" value="TreeGrafter"/>
</dbReference>
<dbReference type="GO" id="GO:0005667">
    <property type="term" value="C:transcription regulator complex"/>
    <property type="evidence" value="ECO:0007669"/>
    <property type="project" value="TreeGrafter"/>
</dbReference>
<proteinExistence type="predicted"/>
<name>A0A6G0VTE7_APHCR</name>
<dbReference type="Proteomes" id="UP000478052">
    <property type="component" value="Unassembled WGS sequence"/>
</dbReference>
<comment type="caution">
    <text evidence="2">The sequence shown here is derived from an EMBL/GenBank/DDBJ whole genome shotgun (WGS) entry which is preliminary data.</text>
</comment>
<dbReference type="InterPro" id="IPR006578">
    <property type="entry name" value="MADF-dom"/>
</dbReference>
<keyword evidence="3" id="KW-1185">Reference proteome</keyword>
<evidence type="ECO:0000259" key="1">
    <source>
        <dbReference type="PROSITE" id="PS51029"/>
    </source>
</evidence>
<dbReference type="AlphaFoldDB" id="A0A6G0VTE7"/>
<evidence type="ECO:0000313" key="2">
    <source>
        <dbReference type="EMBL" id="KAF0707750.1"/>
    </source>
</evidence>
<sequence>MCDILVSDCKKRWTSLRDQFRRNVLKKKTVSGQSAENRVKWRYEDTLSFLTPHMKERAQKSNLASENNATDSINNEIFTQDDEINLSFGNSNQLSVPNNSSAYSNTFPLSASSSTVATTPVSSIAEYQDSIPSSNRKTNKTLQQPTTAQVLEKYLASKKAKLESPSDHIGAFFVAMEATTRRLPPILQIEAKAKISALLSDLEMKAYLSNENNSNIASPLQSTSTNEYQVTITPTASPSRPVDFSNHRNRVSYENVTGYSTSITENPRSDHEEFFEVNSVENNSTTTFKMSHLRLL</sequence>
<dbReference type="EMBL" id="VUJU01012414">
    <property type="protein sequence ID" value="KAF0707750.1"/>
    <property type="molecule type" value="Genomic_DNA"/>
</dbReference>
<dbReference type="PROSITE" id="PS51029">
    <property type="entry name" value="MADF"/>
    <property type="match status" value="1"/>
</dbReference>
<reference evidence="2 3" key="1">
    <citation type="submission" date="2019-08" db="EMBL/GenBank/DDBJ databases">
        <title>Whole genome of Aphis craccivora.</title>
        <authorList>
            <person name="Voronova N.V."/>
            <person name="Shulinski R.S."/>
            <person name="Bandarenka Y.V."/>
            <person name="Zhorov D.G."/>
            <person name="Warner D."/>
        </authorList>
    </citation>
    <scope>NUCLEOTIDE SEQUENCE [LARGE SCALE GENOMIC DNA]</scope>
    <source>
        <strain evidence="2">180601</strain>
        <tissue evidence="2">Whole Body</tissue>
    </source>
</reference>
<dbReference type="PANTHER" id="PTHR12243">
    <property type="entry name" value="MADF DOMAIN TRANSCRIPTION FACTOR"/>
    <property type="match status" value="1"/>
</dbReference>
<organism evidence="2 3">
    <name type="scientific">Aphis craccivora</name>
    <name type="common">Cowpea aphid</name>
    <dbReference type="NCBI Taxonomy" id="307492"/>
    <lineage>
        <taxon>Eukaryota</taxon>
        <taxon>Metazoa</taxon>
        <taxon>Ecdysozoa</taxon>
        <taxon>Arthropoda</taxon>
        <taxon>Hexapoda</taxon>
        <taxon>Insecta</taxon>
        <taxon>Pterygota</taxon>
        <taxon>Neoptera</taxon>
        <taxon>Paraneoptera</taxon>
        <taxon>Hemiptera</taxon>
        <taxon>Sternorrhyncha</taxon>
        <taxon>Aphidomorpha</taxon>
        <taxon>Aphidoidea</taxon>
        <taxon>Aphididae</taxon>
        <taxon>Aphidini</taxon>
        <taxon>Aphis</taxon>
        <taxon>Aphis</taxon>
    </lineage>
</organism>
<protein>
    <submittedName>
        <fullName evidence="2">MADF domain-containing protein</fullName>
    </submittedName>
</protein>
<feature type="domain" description="MADF" evidence="1">
    <location>
        <begin position="1"/>
        <end position="55"/>
    </location>
</feature>
<evidence type="ECO:0000313" key="3">
    <source>
        <dbReference type="Proteomes" id="UP000478052"/>
    </source>
</evidence>